<comment type="caution">
    <text evidence="2">The sequence shown here is derived from an EMBL/GenBank/DDBJ whole genome shotgun (WGS) entry which is preliminary data.</text>
</comment>
<dbReference type="InterPro" id="IPR014710">
    <property type="entry name" value="RmlC-like_jellyroll"/>
</dbReference>
<dbReference type="InterPro" id="IPR011051">
    <property type="entry name" value="RmlC_Cupin_sf"/>
</dbReference>
<reference evidence="3" key="1">
    <citation type="journal article" date="2019" name="Int. J. Syst. Evol. Microbiol.">
        <title>The Global Catalogue of Microorganisms (GCM) 10K type strain sequencing project: providing services to taxonomists for standard genome sequencing and annotation.</title>
        <authorList>
            <consortium name="The Broad Institute Genomics Platform"/>
            <consortium name="The Broad Institute Genome Sequencing Center for Infectious Disease"/>
            <person name="Wu L."/>
            <person name="Ma J."/>
        </authorList>
    </citation>
    <scope>NUCLEOTIDE SEQUENCE [LARGE SCALE GENOMIC DNA]</scope>
    <source>
        <strain evidence="3">CGMCC 1.14993</strain>
    </source>
</reference>
<dbReference type="SMART" id="SM00835">
    <property type="entry name" value="Cupin_1"/>
    <property type="match status" value="1"/>
</dbReference>
<gene>
    <name evidence="2" type="ORF">GCM10007380_11300</name>
</gene>
<dbReference type="AlphaFoldDB" id="A0A8J3EXG0"/>
<proteinExistence type="predicted"/>
<dbReference type="InterPro" id="IPR006045">
    <property type="entry name" value="Cupin_1"/>
</dbReference>
<dbReference type="SUPFAM" id="SSF51182">
    <property type="entry name" value="RmlC-like cupins"/>
    <property type="match status" value="1"/>
</dbReference>
<accession>A0A8J3EXG0</accession>
<sequence length="204" mass="23409">MDYTSPSTQFSFDLNTNTSFKKDNQNYINSLSINQLNTLDQLSLLDIYLSTNNVVEPHYHQNSSELVYCISGSAVVSIFNPYTRQLHHYPITPGQVANVPQGWWHYEIATTDQTHLLAIFNAPTPDVILFSDLLKFTPANLVAHTYCLDENQWKQTLSPLQPSTFIGPPITCHQENGSQMSPTQNHQTYSQVAYQPYYQQPRYW</sequence>
<evidence type="ECO:0000259" key="1">
    <source>
        <dbReference type="SMART" id="SM00835"/>
    </source>
</evidence>
<protein>
    <submittedName>
        <fullName evidence="2">Cupin</fullName>
    </submittedName>
</protein>
<dbReference type="Gene3D" id="2.60.120.10">
    <property type="entry name" value="Jelly Rolls"/>
    <property type="match status" value="1"/>
</dbReference>
<dbReference type="Pfam" id="PF00190">
    <property type="entry name" value="Cupin_1"/>
    <property type="match status" value="1"/>
</dbReference>
<name>A0A8J3EXG0_9BACI</name>
<evidence type="ECO:0000313" key="3">
    <source>
        <dbReference type="Proteomes" id="UP000626244"/>
    </source>
</evidence>
<dbReference type="CDD" id="cd20306">
    <property type="entry name" value="cupin_OxDC-like"/>
    <property type="match status" value="1"/>
</dbReference>
<dbReference type="Proteomes" id="UP000626244">
    <property type="component" value="Unassembled WGS sequence"/>
</dbReference>
<keyword evidence="3" id="KW-1185">Reference proteome</keyword>
<feature type="domain" description="Cupin type-1" evidence="1">
    <location>
        <begin position="18"/>
        <end position="154"/>
    </location>
</feature>
<organism evidence="2 3">
    <name type="scientific">Gottfriedia solisilvae</name>
    <dbReference type="NCBI Taxonomy" id="1516104"/>
    <lineage>
        <taxon>Bacteria</taxon>
        <taxon>Bacillati</taxon>
        <taxon>Bacillota</taxon>
        <taxon>Bacilli</taxon>
        <taxon>Bacillales</taxon>
        <taxon>Bacillaceae</taxon>
        <taxon>Gottfriedia</taxon>
    </lineage>
</organism>
<dbReference type="EMBL" id="BMHB01000001">
    <property type="protein sequence ID" value="GGI12126.1"/>
    <property type="molecule type" value="Genomic_DNA"/>
</dbReference>
<evidence type="ECO:0000313" key="2">
    <source>
        <dbReference type="EMBL" id="GGI12126.1"/>
    </source>
</evidence>